<evidence type="ECO:0000259" key="8">
    <source>
        <dbReference type="SMART" id="SM00904"/>
    </source>
</evidence>
<evidence type="ECO:0000256" key="7">
    <source>
        <dbReference type="ARBA" id="ARBA00047880"/>
    </source>
</evidence>
<evidence type="ECO:0000256" key="4">
    <source>
        <dbReference type="ARBA" id="ARBA00022679"/>
    </source>
</evidence>
<dbReference type="RefSeq" id="WP_006979121.1">
    <property type="nucleotide sequence ID" value="NZ_ABVL01000004.1"/>
</dbReference>
<evidence type="ECO:0000256" key="6">
    <source>
        <dbReference type="ARBA" id="ARBA00022840"/>
    </source>
</evidence>
<dbReference type="GO" id="GO:0009398">
    <property type="term" value="P:FMN biosynthetic process"/>
    <property type="evidence" value="ECO:0007669"/>
    <property type="project" value="TreeGrafter"/>
</dbReference>
<accession>B4CYQ7</accession>
<dbReference type="InParanoid" id="B4CYQ7"/>
<dbReference type="STRING" id="497964.CfE428DRAFT_1795"/>
<dbReference type="EMBL" id="ABVL01000004">
    <property type="protein sequence ID" value="EDY20598.1"/>
    <property type="molecule type" value="Genomic_DNA"/>
</dbReference>
<gene>
    <name evidence="9" type="ORF">CfE428DRAFT_1795</name>
</gene>
<evidence type="ECO:0000256" key="3">
    <source>
        <dbReference type="ARBA" id="ARBA00022643"/>
    </source>
</evidence>
<dbReference type="SUPFAM" id="SSF82114">
    <property type="entry name" value="Riboflavin kinase-like"/>
    <property type="match status" value="1"/>
</dbReference>
<dbReference type="PANTHER" id="PTHR22749:SF6">
    <property type="entry name" value="RIBOFLAVIN KINASE"/>
    <property type="match status" value="1"/>
</dbReference>
<comment type="catalytic activity">
    <reaction evidence="7">
        <text>riboflavin + ATP = FMN + ADP + H(+)</text>
        <dbReference type="Rhea" id="RHEA:14357"/>
        <dbReference type="ChEBI" id="CHEBI:15378"/>
        <dbReference type="ChEBI" id="CHEBI:30616"/>
        <dbReference type="ChEBI" id="CHEBI:57986"/>
        <dbReference type="ChEBI" id="CHEBI:58210"/>
        <dbReference type="ChEBI" id="CHEBI:456216"/>
        <dbReference type="EC" id="2.7.1.26"/>
    </reaction>
</comment>
<dbReference type="GO" id="GO:0008531">
    <property type="term" value="F:riboflavin kinase activity"/>
    <property type="evidence" value="ECO:0007669"/>
    <property type="project" value="UniProtKB-EC"/>
</dbReference>
<dbReference type="EC" id="2.7.1.26" evidence="1"/>
<name>B4CYQ7_9BACT</name>
<reference evidence="9 10" key="1">
    <citation type="journal article" date="2011" name="J. Bacteriol.">
        <title>Genome sequence of Chthoniobacter flavus Ellin428, an aerobic heterotrophic soil bacterium.</title>
        <authorList>
            <person name="Kant R."/>
            <person name="van Passel M.W."/>
            <person name="Palva A."/>
            <person name="Lucas S."/>
            <person name="Lapidus A."/>
            <person name="Glavina Del Rio T."/>
            <person name="Dalin E."/>
            <person name="Tice H."/>
            <person name="Bruce D."/>
            <person name="Goodwin L."/>
            <person name="Pitluck S."/>
            <person name="Larimer F.W."/>
            <person name="Land M.L."/>
            <person name="Hauser L."/>
            <person name="Sangwan P."/>
            <person name="de Vos W.M."/>
            <person name="Janssen P.H."/>
            <person name="Smidt H."/>
        </authorList>
    </citation>
    <scope>NUCLEOTIDE SEQUENCE [LARGE SCALE GENOMIC DNA]</scope>
    <source>
        <strain evidence="9 10">Ellin428</strain>
    </source>
</reference>
<evidence type="ECO:0000313" key="9">
    <source>
        <dbReference type="EMBL" id="EDY20598.1"/>
    </source>
</evidence>
<evidence type="ECO:0000256" key="5">
    <source>
        <dbReference type="ARBA" id="ARBA00022741"/>
    </source>
</evidence>
<dbReference type="GO" id="GO:0005524">
    <property type="term" value="F:ATP binding"/>
    <property type="evidence" value="ECO:0007669"/>
    <property type="project" value="UniProtKB-KW"/>
</dbReference>
<evidence type="ECO:0000256" key="2">
    <source>
        <dbReference type="ARBA" id="ARBA00022630"/>
    </source>
</evidence>
<dbReference type="InterPro" id="IPR015865">
    <property type="entry name" value="Riboflavin_kinase_bac/euk"/>
</dbReference>
<evidence type="ECO:0000313" key="10">
    <source>
        <dbReference type="Proteomes" id="UP000005824"/>
    </source>
</evidence>
<feature type="domain" description="Riboflavin kinase" evidence="8">
    <location>
        <begin position="40"/>
        <end position="165"/>
    </location>
</feature>
<evidence type="ECO:0000256" key="1">
    <source>
        <dbReference type="ARBA" id="ARBA00012105"/>
    </source>
</evidence>
<keyword evidence="9" id="KW-0418">Kinase</keyword>
<keyword evidence="6" id="KW-0067">ATP-binding</keyword>
<dbReference type="InterPro" id="IPR023465">
    <property type="entry name" value="Riboflavin_kinase_dom_sf"/>
</dbReference>
<dbReference type="Gene3D" id="3.40.50.620">
    <property type="entry name" value="HUPs"/>
    <property type="match status" value="1"/>
</dbReference>
<keyword evidence="4 9" id="KW-0808">Transferase</keyword>
<dbReference type="eggNOG" id="COG0196">
    <property type="taxonomic scope" value="Bacteria"/>
</dbReference>
<organism evidence="9 10">
    <name type="scientific">Chthoniobacter flavus Ellin428</name>
    <dbReference type="NCBI Taxonomy" id="497964"/>
    <lineage>
        <taxon>Bacteria</taxon>
        <taxon>Pseudomonadati</taxon>
        <taxon>Verrucomicrobiota</taxon>
        <taxon>Spartobacteria</taxon>
        <taxon>Chthoniobacterales</taxon>
        <taxon>Chthoniobacteraceae</taxon>
        <taxon>Chthoniobacter</taxon>
    </lineage>
</organism>
<dbReference type="Gene3D" id="2.40.30.30">
    <property type="entry name" value="Riboflavin kinase-like"/>
    <property type="match status" value="1"/>
</dbReference>
<dbReference type="FunCoup" id="B4CYQ7">
    <property type="interactions" value="388"/>
</dbReference>
<dbReference type="InterPro" id="IPR014729">
    <property type="entry name" value="Rossmann-like_a/b/a_fold"/>
</dbReference>
<sequence length="168" mass="18383">MNFGFSEVGVPAVKIGDEIVSSTLIRAAVEDGDLARAAKLLGREFTILGTVVEGDRLGRKLGFPTANLSAHNEQYPPNGVYAVQARRGDRMLPGVANIGVRPTVKNAGGERLLEVHLFDFQEEIYGEDLEITFRKFLRPEQKFSGLDALREQIQKDAAQARLFLGLAG</sequence>
<comment type="caution">
    <text evidence="9">The sequence shown here is derived from an EMBL/GenBank/DDBJ whole genome shotgun (WGS) entry which is preliminary data.</text>
</comment>
<dbReference type="PANTHER" id="PTHR22749">
    <property type="entry name" value="RIBOFLAVIN KINASE/FMN ADENYLYLTRANSFERASE"/>
    <property type="match status" value="1"/>
</dbReference>
<dbReference type="InterPro" id="IPR023468">
    <property type="entry name" value="Riboflavin_kinase"/>
</dbReference>
<protein>
    <recommendedName>
        <fullName evidence="1">riboflavin kinase</fullName>
        <ecNumber evidence="1">2.7.1.26</ecNumber>
    </recommendedName>
</protein>
<dbReference type="Proteomes" id="UP000005824">
    <property type="component" value="Unassembled WGS sequence"/>
</dbReference>
<keyword evidence="5" id="KW-0547">Nucleotide-binding</keyword>
<keyword evidence="2" id="KW-0285">Flavoprotein</keyword>
<proteinExistence type="predicted"/>
<keyword evidence="3" id="KW-0288">FMN</keyword>
<dbReference type="SMART" id="SM00904">
    <property type="entry name" value="Flavokinase"/>
    <property type="match status" value="1"/>
</dbReference>
<dbReference type="Pfam" id="PF01687">
    <property type="entry name" value="Flavokinase"/>
    <property type="match status" value="1"/>
</dbReference>
<dbReference type="AlphaFoldDB" id="B4CYQ7"/>
<dbReference type="GO" id="GO:0009231">
    <property type="term" value="P:riboflavin biosynthetic process"/>
    <property type="evidence" value="ECO:0007669"/>
    <property type="project" value="InterPro"/>
</dbReference>
<keyword evidence="10" id="KW-1185">Reference proteome</keyword>